<dbReference type="Proteomes" id="UP000019374">
    <property type="component" value="Unassembled WGS sequence"/>
</dbReference>
<dbReference type="EMBL" id="KE652253">
    <property type="protein sequence ID" value="EQL02959.1"/>
    <property type="molecule type" value="Genomic_DNA"/>
</dbReference>
<keyword evidence="1" id="KW-0328">Glycosyltransferase</keyword>
<dbReference type="OrthoDB" id="5043642at2759"/>
<dbReference type="eggNOG" id="ENOG502QW40">
    <property type="taxonomic scope" value="Eukaryota"/>
</dbReference>
<name>T5AK21_OPHSC</name>
<protein>
    <submittedName>
        <fullName evidence="1">Alpha-1,2-mannosyltransferase</fullName>
    </submittedName>
</protein>
<proteinExistence type="predicted"/>
<evidence type="ECO:0000313" key="2">
    <source>
        <dbReference type="Proteomes" id="UP000019374"/>
    </source>
</evidence>
<dbReference type="Pfam" id="PF11927">
    <property type="entry name" value="HODM_asu-like"/>
    <property type="match status" value="1"/>
</dbReference>
<dbReference type="InterPro" id="IPR021848">
    <property type="entry name" value="HODM_asu-like"/>
</dbReference>
<keyword evidence="1" id="KW-0808">Transferase</keyword>
<sequence>MAYGHLGVLLGACGLPFLIYALIHGPRALGSFLSRQSRSDKASSIGFSTTFPPSQRALLARVAPTALSAADGPDAAFDLSASPRPVLEFESDYRLADPATFLFSGFTVGEVRALGDFPNYAELRVPFRWPYHQTMSLQKLDADYWLELESTYRDRIRQRRALFAEHGRRVLEALPGSELACKELVEIVVQFLCARYPRHFQLVKGKTLVNRILQTEHNLATAEALHVLLDNVPEDFAIVLRHHETGAYYFRAGIICSAVGWDLGQKIGLGLSAIHQPVPDYKDKIAMSVDRFFTKMPTSNPIQRASWGLEIGQPLFLPFTHPDFRHRESQSPNLRPQDIFLRVDWQTLRRLPLSGAVVFNFKALFTPLTEFEDEPYVPSLVLKVLNEGKESIMRYKGTWHVEHIVKPTLAEYERLQVERGLIESQWAPQTLEESPFFPGWERKVPGAH</sequence>
<dbReference type="HOGENOM" id="CLU_025462_3_0_1"/>
<dbReference type="GO" id="GO:0016757">
    <property type="term" value="F:glycosyltransferase activity"/>
    <property type="evidence" value="ECO:0007669"/>
    <property type="project" value="UniProtKB-KW"/>
</dbReference>
<dbReference type="AlphaFoldDB" id="T5AK21"/>
<accession>T5AK21</accession>
<reference evidence="1 2" key="1">
    <citation type="journal article" date="2013" name="Chin. Sci. Bull.">
        <title>Genome survey uncovers the secrets of sex and lifestyle in caterpillar fungus.</title>
        <authorList>
            <person name="Hu X."/>
            <person name="Zhang Y."/>
            <person name="Xiao G."/>
            <person name="Zheng P."/>
            <person name="Xia Y."/>
            <person name="Zhang X."/>
            <person name="St Leger R.J."/>
            <person name="Liu X."/>
            <person name="Wang C."/>
        </authorList>
    </citation>
    <scope>NUCLEOTIDE SEQUENCE [LARGE SCALE GENOMIC DNA]</scope>
    <source>
        <strain evidence="2">Co18 / CGMCC 3.14243</strain>
        <tissue evidence="1">Fruit-body</tissue>
    </source>
</reference>
<gene>
    <name evidence="1" type="ORF">OCS_01320</name>
</gene>
<evidence type="ECO:0000313" key="1">
    <source>
        <dbReference type="EMBL" id="EQL02959.1"/>
    </source>
</evidence>
<organism evidence="1 2">
    <name type="scientific">Ophiocordyceps sinensis (strain Co18 / CGMCC 3.14243)</name>
    <name type="common">Yarsagumba caterpillar fungus</name>
    <name type="synonym">Hirsutella sinensis</name>
    <dbReference type="NCBI Taxonomy" id="911162"/>
    <lineage>
        <taxon>Eukaryota</taxon>
        <taxon>Fungi</taxon>
        <taxon>Dikarya</taxon>
        <taxon>Ascomycota</taxon>
        <taxon>Pezizomycotina</taxon>
        <taxon>Sordariomycetes</taxon>
        <taxon>Hypocreomycetidae</taxon>
        <taxon>Hypocreales</taxon>
        <taxon>Ophiocordycipitaceae</taxon>
        <taxon>Ophiocordyceps</taxon>
    </lineage>
</organism>